<feature type="compositionally biased region" description="Basic and acidic residues" evidence="1">
    <location>
        <begin position="1"/>
        <end position="14"/>
    </location>
</feature>
<name>A0A1C1CFI0_9EURO</name>
<dbReference type="Proteomes" id="UP000094526">
    <property type="component" value="Unassembled WGS sequence"/>
</dbReference>
<proteinExistence type="predicted"/>
<evidence type="ECO:0000313" key="3">
    <source>
        <dbReference type="Proteomes" id="UP000094526"/>
    </source>
</evidence>
<organism evidence="2 3">
    <name type="scientific">Cladophialophora carrionii</name>
    <dbReference type="NCBI Taxonomy" id="86049"/>
    <lineage>
        <taxon>Eukaryota</taxon>
        <taxon>Fungi</taxon>
        <taxon>Dikarya</taxon>
        <taxon>Ascomycota</taxon>
        <taxon>Pezizomycotina</taxon>
        <taxon>Eurotiomycetes</taxon>
        <taxon>Chaetothyriomycetidae</taxon>
        <taxon>Chaetothyriales</taxon>
        <taxon>Herpotrichiellaceae</taxon>
        <taxon>Cladophialophora</taxon>
    </lineage>
</organism>
<keyword evidence="3" id="KW-1185">Reference proteome</keyword>
<accession>A0A1C1CFI0</accession>
<evidence type="ECO:0000256" key="1">
    <source>
        <dbReference type="SAM" id="MobiDB-lite"/>
    </source>
</evidence>
<protein>
    <submittedName>
        <fullName evidence="2">Uncharacterized protein</fullName>
    </submittedName>
</protein>
<evidence type="ECO:0000313" key="2">
    <source>
        <dbReference type="EMBL" id="OCT47280.1"/>
    </source>
</evidence>
<reference evidence="3" key="1">
    <citation type="submission" date="2015-07" db="EMBL/GenBank/DDBJ databases">
        <authorList>
            <person name="Teixeira M.M."/>
            <person name="Souza R.C."/>
            <person name="Almeida L.G."/>
            <person name="Vicente V.A."/>
            <person name="de Hoog S."/>
            <person name="Bocca A.L."/>
            <person name="de Almeida S.R."/>
            <person name="Vasconcelos A.T."/>
            <person name="Felipe M.S."/>
        </authorList>
    </citation>
    <scope>NUCLEOTIDE SEQUENCE [LARGE SCALE GENOMIC DNA]</scope>
    <source>
        <strain evidence="3">KSF</strain>
    </source>
</reference>
<gene>
    <name evidence="2" type="ORF">CLCR_02666</name>
</gene>
<feature type="region of interest" description="Disordered" evidence="1">
    <location>
        <begin position="128"/>
        <end position="149"/>
    </location>
</feature>
<dbReference type="AlphaFoldDB" id="A0A1C1CFI0"/>
<comment type="caution">
    <text evidence="2">The sequence shown here is derived from an EMBL/GenBank/DDBJ whole genome shotgun (WGS) entry which is preliminary data.</text>
</comment>
<dbReference type="VEuPathDB" id="FungiDB:CLCR_02666"/>
<feature type="region of interest" description="Disordered" evidence="1">
    <location>
        <begin position="1"/>
        <end position="25"/>
    </location>
</feature>
<dbReference type="EMBL" id="LGRB01000014">
    <property type="protein sequence ID" value="OCT47280.1"/>
    <property type="molecule type" value="Genomic_DNA"/>
</dbReference>
<sequence length="149" mass="16666">MDDGMIEEKKEEKTSTPMFHSRAHEQHAREVALQPFVADRGPLLTEERTCSPTEDHHPVATLQEGRHHPEGGLDRPPAAGLAVRLILRGSETSHLSPADGRRSANDDFLQTGAGIRVTDHLWETREEQGKAIDQDLELRHEGDRRMTPG</sequence>
<dbReference type="OrthoDB" id="5424692at2759"/>